<gene>
    <name evidence="3" type="ORF">PTTG_28085</name>
</gene>
<feature type="compositionally biased region" description="Low complexity" evidence="1">
    <location>
        <begin position="145"/>
        <end position="162"/>
    </location>
</feature>
<name>A0A180GEF6_PUCT1</name>
<feature type="signal peptide" evidence="2">
    <location>
        <begin position="1"/>
        <end position="23"/>
    </location>
</feature>
<proteinExistence type="predicted"/>
<sequence>MKLATLPQGIFLAVLLLSSTVWAKYTCAHCGKGDADIKVTGHQLEEMDTCGFDLGAQGSCARQCRKQILWCKACHKWTGRNVPGDATLTACGHHQHYYQVDPITGVRAPPLIPYKEPGAPPPIRSKRPRGRPPGSGSARRKKGPTNAEDASTSAADDSTSNAPRVYYNWL</sequence>
<evidence type="ECO:0000313" key="5">
    <source>
        <dbReference type="Proteomes" id="UP000005240"/>
    </source>
</evidence>
<dbReference type="EnsemblFungi" id="PTTG_28085-t43_2">
    <property type="protein sequence ID" value="PTTG_28085-t43_2-p1"/>
    <property type="gene ID" value="PTTG_28085"/>
</dbReference>
<reference evidence="3" key="2">
    <citation type="submission" date="2016-05" db="EMBL/GenBank/DDBJ databases">
        <title>Comparative analysis highlights variable genome content of wheat rusts and divergence of the mating loci.</title>
        <authorList>
            <person name="Cuomo C.A."/>
            <person name="Bakkeren G."/>
            <person name="Szabo L."/>
            <person name="Khalil H."/>
            <person name="Joly D."/>
            <person name="Goldberg J."/>
            <person name="Young S."/>
            <person name="Zeng Q."/>
            <person name="Fellers J."/>
        </authorList>
    </citation>
    <scope>NUCLEOTIDE SEQUENCE [LARGE SCALE GENOMIC DNA]</scope>
    <source>
        <strain evidence="3">1-1 BBBD Race 1</strain>
    </source>
</reference>
<dbReference type="AlphaFoldDB" id="A0A180GEF6"/>
<evidence type="ECO:0000313" key="3">
    <source>
        <dbReference type="EMBL" id="OAV91070.1"/>
    </source>
</evidence>
<reference evidence="3" key="1">
    <citation type="submission" date="2009-11" db="EMBL/GenBank/DDBJ databases">
        <authorList>
            <consortium name="The Broad Institute Genome Sequencing Platform"/>
            <person name="Ward D."/>
            <person name="Feldgarden M."/>
            <person name="Earl A."/>
            <person name="Young S.K."/>
            <person name="Zeng Q."/>
            <person name="Koehrsen M."/>
            <person name="Alvarado L."/>
            <person name="Berlin A."/>
            <person name="Bochicchio J."/>
            <person name="Borenstein D."/>
            <person name="Chapman S.B."/>
            <person name="Chen Z."/>
            <person name="Engels R."/>
            <person name="Freedman E."/>
            <person name="Gellesch M."/>
            <person name="Goldberg J."/>
            <person name="Griggs A."/>
            <person name="Gujja S."/>
            <person name="Heilman E."/>
            <person name="Heiman D."/>
            <person name="Hepburn T."/>
            <person name="Howarth C."/>
            <person name="Jen D."/>
            <person name="Larson L."/>
            <person name="Lewis B."/>
            <person name="Mehta T."/>
            <person name="Park D."/>
            <person name="Pearson M."/>
            <person name="Roberts A."/>
            <person name="Saif S."/>
            <person name="Shea T."/>
            <person name="Shenoy N."/>
            <person name="Sisk P."/>
            <person name="Stolte C."/>
            <person name="Sykes S."/>
            <person name="Thomson T."/>
            <person name="Walk T."/>
            <person name="White J."/>
            <person name="Yandava C."/>
            <person name="Izard J."/>
            <person name="Baranova O.V."/>
            <person name="Blanton J.M."/>
            <person name="Tanner A.C."/>
            <person name="Dewhirst F.E."/>
            <person name="Haas B."/>
            <person name="Nusbaum C."/>
            <person name="Birren B."/>
        </authorList>
    </citation>
    <scope>NUCLEOTIDE SEQUENCE [LARGE SCALE GENOMIC DNA]</scope>
    <source>
        <strain evidence="3">1-1 BBBD Race 1</strain>
    </source>
</reference>
<dbReference type="EMBL" id="ADAS02000087">
    <property type="protein sequence ID" value="OAV91069.1"/>
    <property type="molecule type" value="Genomic_DNA"/>
</dbReference>
<reference evidence="4" key="4">
    <citation type="submission" date="2025-05" db="UniProtKB">
        <authorList>
            <consortium name="EnsemblFungi"/>
        </authorList>
    </citation>
    <scope>IDENTIFICATION</scope>
    <source>
        <strain evidence="4">isolate 1-1 / race 1 (BBBD)</strain>
    </source>
</reference>
<evidence type="ECO:0000313" key="4">
    <source>
        <dbReference type="EnsemblFungi" id="PTTG_28085-t43_1-p1"/>
    </source>
</evidence>
<keyword evidence="5" id="KW-1185">Reference proteome</keyword>
<reference evidence="4 5" key="3">
    <citation type="journal article" date="2017" name="G3 (Bethesda)">
        <title>Comparative analysis highlights variable genome content of wheat rusts and divergence of the mating loci.</title>
        <authorList>
            <person name="Cuomo C.A."/>
            <person name="Bakkeren G."/>
            <person name="Khalil H.B."/>
            <person name="Panwar V."/>
            <person name="Joly D."/>
            <person name="Linning R."/>
            <person name="Sakthikumar S."/>
            <person name="Song X."/>
            <person name="Adiconis X."/>
            <person name="Fan L."/>
            <person name="Goldberg J.M."/>
            <person name="Levin J.Z."/>
            <person name="Young S."/>
            <person name="Zeng Q."/>
            <person name="Anikster Y."/>
            <person name="Bruce M."/>
            <person name="Wang M."/>
            <person name="Yin C."/>
            <person name="McCallum B."/>
            <person name="Szabo L.J."/>
            <person name="Hulbert S."/>
            <person name="Chen X."/>
            <person name="Fellers J.P."/>
        </authorList>
    </citation>
    <scope>NUCLEOTIDE SEQUENCE</scope>
    <source>
        <strain evidence="4">isolate 1-1 / race 1 (BBBD)</strain>
        <strain evidence="5">Isolate 1-1 / race 1 (BBBD)</strain>
    </source>
</reference>
<protein>
    <recommendedName>
        <fullName evidence="6">Stc1 domain-containing protein</fullName>
    </recommendedName>
</protein>
<dbReference type="Proteomes" id="UP000005240">
    <property type="component" value="Unassembled WGS sequence"/>
</dbReference>
<evidence type="ECO:0008006" key="6">
    <source>
        <dbReference type="Google" id="ProtNLM"/>
    </source>
</evidence>
<evidence type="ECO:0000256" key="1">
    <source>
        <dbReference type="SAM" id="MobiDB-lite"/>
    </source>
</evidence>
<organism evidence="3">
    <name type="scientific">Puccinia triticina (isolate 1-1 / race 1 (BBBD))</name>
    <name type="common">Brown leaf rust fungus</name>
    <dbReference type="NCBI Taxonomy" id="630390"/>
    <lineage>
        <taxon>Eukaryota</taxon>
        <taxon>Fungi</taxon>
        <taxon>Dikarya</taxon>
        <taxon>Basidiomycota</taxon>
        <taxon>Pucciniomycotina</taxon>
        <taxon>Pucciniomycetes</taxon>
        <taxon>Pucciniales</taxon>
        <taxon>Pucciniaceae</taxon>
        <taxon>Puccinia</taxon>
    </lineage>
</organism>
<keyword evidence="2" id="KW-0732">Signal</keyword>
<feature type="chain" id="PRO_5009425322" description="Stc1 domain-containing protein" evidence="2">
    <location>
        <begin position="24"/>
        <end position="170"/>
    </location>
</feature>
<dbReference type="EnsemblFungi" id="PTTG_28085-t43_1">
    <property type="protein sequence ID" value="PTTG_28085-t43_1-p1"/>
    <property type="gene ID" value="PTTG_28085"/>
</dbReference>
<dbReference type="EMBL" id="ADAS02000087">
    <property type="protein sequence ID" value="OAV91070.1"/>
    <property type="molecule type" value="Genomic_DNA"/>
</dbReference>
<evidence type="ECO:0000256" key="2">
    <source>
        <dbReference type="SAM" id="SignalP"/>
    </source>
</evidence>
<feature type="region of interest" description="Disordered" evidence="1">
    <location>
        <begin position="109"/>
        <end position="170"/>
    </location>
</feature>
<accession>A0A180GEF6</accession>
<dbReference type="VEuPathDB" id="FungiDB:PTTG_28085"/>